<keyword evidence="8" id="KW-1185">Reference proteome</keyword>
<evidence type="ECO:0000313" key="7">
    <source>
        <dbReference type="EMBL" id="ETN45229.1"/>
    </source>
</evidence>
<comment type="similarity">
    <text evidence="2">Belongs to the major facilitator superfamily. Sugar transporter (TC 2.A.1.1) family.</text>
</comment>
<organism evidence="7 8">
    <name type="scientific">Cyphellophora europaea (strain CBS 101466)</name>
    <name type="common">Phialophora europaea</name>
    <dbReference type="NCBI Taxonomy" id="1220924"/>
    <lineage>
        <taxon>Eukaryota</taxon>
        <taxon>Fungi</taxon>
        <taxon>Dikarya</taxon>
        <taxon>Ascomycota</taxon>
        <taxon>Pezizomycotina</taxon>
        <taxon>Eurotiomycetes</taxon>
        <taxon>Chaetothyriomycetidae</taxon>
        <taxon>Chaetothyriales</taxon>
        <taxon>Cyphellophoraceae</taxon>
        <taxon>Cyphellophora</taxon>
    </lineage>
</organism>
<accession>W2SBD1</accession>
<keyword evidence="4" id="KW-1133">Transmembrane helix</keyword>
<keyword evidence="5" id="KW-0472">Membrane</keyword>
<evidence type="ECO:0000259" key="6">
    <source>
        <dbReference type="PROSITE" id="PS50850"/>
    </source>
</evidence>
<proteinExistence type="inferred from homology"/>
<name>W2SBD1_CYPE1</name>
<dbReference type="InterPro" id="IPR036259">
    <property type="entry name" value="MFS_trans_sf"/>
</dbReference>
<evidence type="ECO:0000256" key="4">
    <source>
        <dbReference type="ARBA" id="ARBA00022989"/>
    </source>
</evidence>
<protein>
    <recommendedName>
        <fullName evidence="6">Major facilitator superfamily (MFS) profile domain-containing protein</fullName>
    </recommendedName>
</protein>
<comment type="subcellular location">
    <subcellularLocation>
        <location evidence="1">Membrane</location>
        <topology evidence="1">Multi-pass membrane protein</topology>
    </subcellularLocation>
</comment>
<evidence type="ECO:0000313" key="8">
    <source>
        <dbReference type="Proteomes" id="UP000030752"/>
    </source>
</evidence>
<dbReference type="VEuPathDB" id="FungiDB:HMPREF1541_10106"/>
<dbReference type="SUPFAM" id="SSF103473">
    <property type="entry name" value="MFS general substrate transporter"/>
    <property type="match status" value="1"/>
</dbReference>
<dbReference type="AlphaFoldDB" id="W2SBD1"/>
<dbReference type="PANTHER" id="PTHR48022">
    <property type="entry name" value="PLASTIDIC GLUCOSE TRANSPORTER 4"/>
    <property type="match status" value="1"/>
</dbReference>
<evidence type="ECO:0000256" key="3">
    <source>
        <dbReference type="ARBA" id="ARBA00022692"/>
    </source>
</evidence>
<gene>
    <name evidence="7" type="ORF">HMPREF1541_10106</name>
</gene>
<feature type="domain" description="Major facilitator superfamily (MFS) profile" evidence="6">
    <location>
        <begin position="1"/>
        <end position="123"/>
    </location>
</feature>
<evidence type="ECO:0000256" key="5">
    <source>
        <dbReference type="ARBA" id="ARBA00023136"/>
    </source>
</evidence>
<keyword evidence="3" id="KW-0812">Transmembrane</keyword>
<dbReference type="Proteomes" id="UP000030752">
    <property type="component" value="Unassembled WGS sequence"/>
</dbReference>
<dbReference type="GeneID" id="19977445"/>
<dbReference type="GO" id="GO:0016020">
    <property type="term" value="C:membrane"/>
    <property type="evidence" value="ECO:0007669"/>
    <property type="project" value="UniProtKB-SubCell"/>
</dbReference>
<dbReference type="InParanoid" id="W2SBD1"/>
<dbReference type="Pfam" id="PF00083">
    <property type="entry name" value="Sugar_tr"/>
    <property type="match status" value="1"/>
</dbReference>
<dbReference type="PROSITE" id="PS50850">
    <property type="entry name" value="MFS"/>
    <property type="match status" value="1"/>
</dbReference>
<dbReference type="InterPro" id="IPR050360">
    <property type="entry name" value="MFS_Sugar_Transporters"/>
</dbReference>
<evidence type="ECO:0000256" key="1">
    <source>
        <dbReference type="ARBA" id="ARBA00004141"/>
    </source>
</evidence>
<evidence type="ECO:0000256" key="2">
    <source>
        <dbReference type="ARBA" id="ARBA00010992"/>
    </source>
</evidence>
<dbReference type="PANTHER" id="PTHR48022:SF70">
    <property type="entry name" value="MONOSACCHARIDE TRANSPORTER, PUTATIVE (AFU_ORTHOLOGUE AFUA_5G14540)-RELATED"/>
    <property type="match status" value="1"/>
</dbReference>
<dbReference type="Gene3D" id="1.20.1250.20">
    <property type="entry name" value="MFS general substrate transporter like domains"/>
    <property type="match status" value="1"/>
</dbReference>
<dbReference type="HOGENOM" id="CLU_2015184_0_0_1"/>
<dbReference type="eggNOG" id="KOG0254">
    <property type="taxonomic scope" value="Eukaryota"/>
</dbReference>
<dbReference type="InterPro" id="IPR020846">
    <property type="entry name" value="MFS_dom"/>
</dbReference>
<dbReference type="InterPro" id="IPR005828">
    <property type="entry name" value="MFS_sugar_transport-like"/>
</dbReference>
<dbReference type="EMBL" id="KB822713">
    <property type="protein sequence ID" value="ETN45229.1"/>
    <property type="molecule type" value="Genomic_DNA"/>
</dbReference>
<dbReference type="RefSeq" id="XP_008712999.1">
    <property type="nucleotide sequence ID" value="XM_008714777.1"/>
</dbReference>
<dbReference type="GO" id="GO:0005351">
    <property type="term" value="F:carbohydrate:proton symporter activity"/>
    <property type="evidence" value="ECO:0007669"/>
    <property type="project" value="TreeGrafter"/>
</dbReference>
<dbReference type="OrthoDB" id="6133115at2759"/>
<reference evidence="7 8" key="1">
    <citation type="submission" date="2013-03" db="EMBL/GenBank/DDBJ databases">
        <title>The Genome Sequence of Phialophora europaea CBS 101466.</title>
        <authorList>
            <consortium name="The Broad Institute Genomics Platform"/>
            <person name="Cuomo C."/>
            <person name="de Hoog S."/>
            <person name="Gorbushina A."/>
            <person name="Walker B."/>
            <person name="Young S.K."/>
            <person name="Zeng Q."/>
            <person name="Gargeya S."/>
            <person name="Fitzgerald M."/>
            <person name="Haas B."/>
            <person name="Abouelleil A."/>
            <person name="Allen A.W."/>
            <person name="Alvarado L."/>
            <person name="Arachchi H.M."/>
            <person name="Berlin A.M."/>
            <person name="Chapman S.B."/>
            <person name="Gainer-Dewar J."/>
            <person name="Goldberg J."/>
            <person name="Griggs A."/>
            <person name="Gujja S."/>
            <person name="Hansen M."/>
            <person name="Howarth C."/>
            <person name="Imamovic A."/>
            <person name="Ireland A."/>
            <person name="Larimer J."/>
            <person name="McCowan C."/>
            <person name="Murphy C."/>
            <person name="Pearson M."/>
            <person name="Poon T.W."/>
            <person name="Priest M."/>
            <person name="Roberts A."/>
            <person name="Saif S."/>
            <person name="Shea T."/>
            <person name="Sisk P."/>
            <person name="Sykes S."/>
            <person name="Wortman J."/>
            <person name="Nusbaum C."/>
            <person name="Birren B."/>
        </authorList>
    </citation>
    <scope>NUCLEOTIDE SEQUENCE [LARGE SCALE GENOMIC DNA]</scope>
    <source>
        <strain evidence="7 8">CBS 101466</strain>
    </source>
</reference>
<sequence>MFIGGRSVLGFDAAIASAAGPAYIVELAHPSYRGSQAGMCNLCTLFSGNILAGWTTYGSDLHLKNSWAWRNPTLVQCIMPAIAMIFIYCFPESPRWLINQDRREEAIKILPSIMPTGTSMRRS</sequence>